<dbReference type="InterPro" id="IPR037522">
    <property type="entry name" value="HD_GYP_dom"/>
</dbReference>
<gene>
    <name evidence="2" type="ORF">OTK00_000614</name>
</gene>
<dbReference type="SUPFAM" id="SSF109604">
    <property type="entry name" value="HD-domain/PDEase-like"/>
    <property type="match status" value="1"/>
</dbReference>
<sequence>MISIADVFDALTTDRPYRKAYSTQEAILIMKSDVGKKFDPEIFDVFLQVLEEEKKLNVEMKIDGQV</sequence>
<dbReference type="PANTHER" id="PTHR43155:SF2">
    <property type="entry name" value="CYCLIC DI-GMP PHOSPHODIESTERASE PA4108"/>
    <property type="match status" value="1"/>
</dbReference>
<dbReference type="EMBL" id="CP113865">
    <property type="protein sequence ID" value="WAM34414.1"/>
    <property type="molecule type" value="Genomic_DNA"/>
</dbReference>
<dbReference type="PANTHER" id="PTHR43155">
    <property type="entry name" value="CYCLIC DI-GMP PHOSPHODIESTERASE PA4108-RELATED"/>
    <property type="match status" value="1"/>
</dbReference>
<dbReference type="RefSeq" id="WP_045170277.1">
    <property type="nucleotide sequence ID" value="NZ_CP113865.1"/>
</dbReference>
<dbReference type="Pfam" id="PF13487">
    <property type="entry name" value="HD_5"/>
    <property type="match status" value="1"/>
</dbReference>
<dbReference type="PROSITE" id="PS51832">
    <property type="entry name" value="HD_GYP"/>
    <property type="match status" value="1"/>
</dbReference>
<reference evidence="2" key="1">
    <citation type="submission" date="2022-12" db="EMBL/GenBank/DDBJ databases">
        <authorList>
            <person name="Bing R.G."/>
            <person name="Willard D.J."/>
            <person name="Manesh M.J.H."/>
            <person name="Laemthong T."/>
            <person name="Crosby J.R."/>
            <person name="Kelly R.M."/>
        </authorList>
    </citation>
    <scope>NUCLEOTIDE SEQUENCE</scope>
    <source>
        <strain evidence="2">DSM 8990</strain>
    </source>
</reference>
<dbReference type="Gene3D" id="1.10.3210.10">
    <property type="entry name" value="Hypothetical protein af1432"/>
    <property type="match status" value="1"/>
</dbReference>
<protein>
    <recommendedName>
        <fullName evidence="1">HD-GYP domain-containing protein</fullName>
    </recommendedName>
</protein>
<keyword evidence="3" id="KW-1185">Reference proteome</keyword>
<dbReference type="Proteomes" id="UP001164909">
    <property type="component" value="Chromosome"/>
</dbReference>
<evidence type="ECO:0000313" key="3">
    <source>
        <dbReference type="Proteomes" id="UP001164909"/>
    </source>
</evidence>
<proteinExistence type="predicted"/>
<name>A0ABY7BNL5_9FIRM</name>
<organism evidence="2 3">
    <name type="scientific">Caldicellulosiruptor morganii</name>
    <dbReference type="NCBI Taxonomy" id="1387555"/>
    <lineage>
        <taxon>Bacteria</taxon>
        <taxon>Bacillati</taxon>
        <taxon>Bacillota</taxon>
        <taxon>Bacillota incertae sedis</taxon>
        <taxon>Caldicellulosiruptorales</taxon>
        <taxon>Caldicellulosiruptoraceae</taxon>
        <taxon>Caldicellulosiruptor</taxon>
    </lineage>
</organism>
<feature type="domain" description="HD-GYP" evidence="1">
    <location>
        <begin position="1"/>
        <end position="62"/>
    </location>
</feature>
<accession>A0ABY7BNL5</accession>
<evidence type="ECO:0000313" key="2">
    <source>
        <dbReference type="EMBL" id="WAM34414.1"/>
    </source>
</evidence>
<evidence type="ECO:0000259" key="1">
    <source>
        <dbReference type="PROSITE" id="PS51832"/>
    </source>
</evidence>